<reference evidence="2 3" key="1">
    <citation type="submission" date="2020-08" db="EMBL/GenBank/DDBJ databases">
        <title>Genomic Encyclopedia of Type Strains, Phase IV (KMG-IV): sequencing the most valuable type-strain genomes for metagenomic binning, comparative biology and taxonomic classification.</title>
        <authorList>
            <person name="Goeker M."/>
        </authorList>
    </citation>
    <scope>NUCLEOTIDE SEQUENCE [LARGE SCALE GENOMIC DNA]</scope>
    <source>
        <strain evidence="2 3">DSM 26736</strain>
    </source>
</reference>
<accession>A0A840YT02</accession>
<comment type="caution">
    <text evidence="2">The sequence shown here is derived from an EMBL/GenBank/DDBJ whole genome shotgun (WGS) entry which is preliminary data.</text>
</comment>
<dbReference type="Proteomes" id="UP000527143">
    <property type="component" value="Unassembled WGS sequence"/>
</dbReference>
<feature type="transmembrane region" description="Helical" evidence="1">
    <location>
        <begin position="143"/>
        <end position="164"/>
    </location>
</feature>
<feature type="transmembrane region" description="Helical" evidence="1">
    <location>
        <begin position="59"/>
        <end position="77"/>
    </location>
</feature>
<evidence type="ECO:0000313" key="2">
    <source>
        <dbReference type="EMBL" id="MBB5712829.1"/>
    </source>
</evidence>
<name>A0A840YT02_9SPHN</name>
<gene>
    <name evidence="2" type="ORF">FHT02_004090</name>
</gene>
<protein>
    <recommendedName>
        <fullName evidence="4">MFS transporter</fullName>
    </recommendedName>
</protein>
<feature type="transmembrane region" description="Helical" evidence="1">
    <location>
        <begin position="295"/>
        <end position="315"/>
    </location>
</feature>
<feature type="transmembrane region" description="Helical" evidence="1">
    <location>
        <begin position="362"/>
        <end position="385"/>
    </location>
</feature>
<dbReference type="Pfam" id="PF18943">
    <property type="entry name" value="DUF5690"/>
    <property type="match status" value="1"/>
</dbReference>
<feature type="transmembrane region" description="Helical" evidence="1">
    <location>
        <begin position="83"/>
        <end position="103"/>
    </location>
</feature>
<sequence>MYGFRKPYTAAEFEGQPTLLGLDYKAALIIAQAIGYACSKLIGVHVVPGRPPERRTRMILSLIGVSWLALLLLAVLPQRLGPFCMLLNGLPLGMIWGLVFSYLEGRRNSEVLATILTSSFILSSGVAKSVGKLLLDAGVSASAMPALVGLMFAPLLLAGMAVLSRTPPRDALDRAARGARVPMDRAARLDYVRRHWVPLVALILGYTMATAVRDLRDNFAPELWKGLGPHASAGLYSATEVPITLVVLAGLASLAAIRDNLRALLVVHAMVIGGALLLGFSALPGTAGTIGPVGWTIMSGTGLYLVYAPFSAILFDRMVAVTRSPANAGFLIYLCDASGYAGTVVLLILRHTGAAPRDWLRFFLHASLATSIALVVLTTVSALWFSRRRALC</sequence>
<keyword evidence="1" id="KW-0812">Transmembrane</keyword>
<feature type="transmembrane region" description="Helical" evidence="1">
    <location>
        <begin position="233"/>
        <end position="257"/>
    </location>
</feature>
<organism evidence="2 3">
    <name type="scientific">Sphingomonas xinjiangensis</name>
    <dbReference type="NCBI Taxonomy" id="643568"/>
    <lineage>
        <taxon>Bacteria</taxon>
        <taxon>Pseudomonadati</taxon>
        <taxon>Pseudomonadota</taxon>
        <taxon>Alphaproteobacteria</taxon>
        <taxon>Sphingomonadales</taxon>
        <taxon>Sphingomonadaceae</taxon>
        <taxon>Sphingomonas</taxon>
    </lineage>
</organism>
<evidence type="ECO:0008006" key="4">
    <source>
        <dbReference type="Google" id="ProtNLM"/>
    </source>
</evidence>
<dbReference type="RefSeq" id="WP_246352577.1">
    <property type="nucleotide sequence ID" value="NZ_JACIJF010000027.1"/>
</dbReference>
<dbReference type="AlphaFoldDB" id="A0A840YT02"/>
<dbReference type="InterPro" id="IPR043745">
    <property type="entry name" value="DUF5690"/>
</dbReference>
<keyword evidence="1" id="KW-0472">Membrane</keyword>
<feature type="transmembrane region" description="Helical" evidence="1">
    <location>
        <begin position="110"/>
        <end position="131"/>
    </location>
</feature>
<keyword evidence="1" id="KW-1133">Transmembrane helix</keyword>
<evidence type="ECO:0000256" key="1">
    <source>
        <dbReference type="SAM" id="Phobius"/>
    </source>
</evidence>
<feature type="transmembrane region" description="Helical" evidence="1">
    <location>
        <begin position="327"/>
        <end position="350"/>
    </location>
</feature>
<evidence type="ECO:0000313" key="3">
    <source>
        <dbReference type="Proteomes" id="UP000527143"/>
    </source>
</evidence>
<feature type="transmembrane region" description="Helical" evidence="1">
    <location>
        <begin position="264"/>
        <end position="283"/>
    </location>
</feature>
<proteinExistence type="predicted"/>
<dbReference type="EMBL" id="JACIJF010000027">
    <property type="protein sequence ID" value="MBB5712829.1"/>
    <property type="molecule type" value="Genomic_DNA"/>
</dbReference>
<feature type="transmembrane region" description="Helical" evidence="1">
    <location>
        <begin position="195"/>
        <end position="213"/>
    </location>
</feature>
<keyword evidence="3" id="KW-1185">Reference proteome</keyword>